<dbReference type="EMBL" id="BDQF01000007">
    <property type="protein sequence ID" value="GAW79995.1"/>
    <property type="molecule type" value="Genomic_DNA"/>
</dbReference>
<reference evidence="3" key="1">
    <citation type="submission" date="2017-04" db="EMBL/GenBank/DDBJ databases">
        <title>Plasmodium gonderi genome.</title>
        <authorList>
            <person name="Arisue N."/>
            <person name="Honma H."/>
            <person name="Kawai S."/>
            <person name="Tougan T."/>
            <person name="Tanabe K."/>
            <person name="Horii T."/>
        </authorList>
    </citation>
    <scope>NUCLEOTIDE SEQUENCE [LARGE SCALE GENOMIC DNA]</scope>
    <source>
        <strain evidence="3">ATCC 30045</strain>
    </source>
</reference>
<proteinExistence type="predicted"/>
<gene>
    <name evidence="2" type="ORF">PGO_061400</name>
</gene>
<dbReference type="OMA" id="CPIPLYK"/>
<accession>A0A1Y1JF82</accession>
<feature type="compositionally biased region" description="Basic and acidic residues" evidence="1">
    <location>
        <begin position="1"/>
        <end position="15"/>
    </location>
</feature>
<protein>
    <submittedName>
        <fullName evidence="2">Uncharacterized protein</fullName>
    </submittedName>
</protein>
<dbReference type="OrthoDB" id="375801at2759"/>
<sequence length="127" mass="15264">MMKEEMKMSKVDMHRSPTTHVCTHDGNTNSKEFLNETIKYSVYRSCLLLLSGIQLHFMGEYKKENKKKKITSLNQGELTKEKNHTCERQKMFLHYNFIRDYEMYHMEPKRSSMNDQESCLIPLYKKK</sequence>
<evidence type="ECO:0000313" key="2">
    <source>
        <dbReference type="EMBL" id="GAW79995.1"/>
    </source>
</evidence>
<evidence type="ECO:0000313" key="3">
    <source>
        <dbReference type="Proteomes" id="UP000195521"/>
    </source>
</evidence>
<dbReference type="RefSeq" id="XP_028542584.1">
    <property type="nucleotide sequence ID" value="XM_028686783.1"/>
</dbReference>
<dbReference type="GeneID" id="39746707"/>
<dbReference type="Proteomes" id="UP000195521">
    <property type="component" value="Unassembled WGS sequence"/>
</dbReference>
<feature type="region of interest" description="Disordered" evidence="1">
    <location>
        <begin position="1"/>
        <end position="23"/>
    </location>
</feature>
<dbReference type="AlphaFoldDB" id="A0A1Y1JF82"/>
<comment type="caution">
    <text evidence="2">The sequence shown here is derived from an EMBL/GenBank/DDBJ whole genome shotgun (WGS) entry which is preliminary data.</text>
</comment>
<evidence type="ECO:0000256" key="1">
    <source>
        <dbReference type="SAM" id="MobiDB-lite"/>
    </source>
</evidence>
<name>A0A1Y1JF82_PLAGO</name>
<organism evidence="2 3">
    <name type="scientific">Plasmodium gonderi</name>
    <dbReference type="NCBI Taxonomy" id="77519"/>
    <lineage>
        <taxon>Eukaryota</taxon>
        <taxon>Sar</taxon>
        <taxon>Alveolata</taxon>
        <taxon>Apicomplexa</taxon>
        <taxon>Aconoidasida</taxon>
        <taxon>Haemosporida</taxon>
        <taxon>Plasmodiidae</taxon>
        <taxon>Plasmodium</taxon>
        <taxon>Plasmodium (Plasmodium)</taxon>
    </lineage>
</organism>
<keyword evidence="3" id="KW-1185">Reference proteome</keyword>